<feature type="compositionally biased region" description="Basic and acidic residues" evidence="2">
    <location>
        <begin position="42"/>
        <end position="54"/>
    </location>
</feature>
<feature type="region of interest" description="Disordered" evidence="2">
    <location>
        <begin position="803"/>
        <end position="871"/>
    </location>
</feature>
<feature type="compositionally biased region" description="Low complexity" evidence="2">
    <location>
        <begin position="373"/>
        <end position="382"/>
    </location>
</feature>
<proteinExistence type="predicted"/>
<feature type="compositionally biased region" description="Low complexity" evidence="2">
    <location>
        <begin position="532"/>
        <end position="550"/>
    </location>
</feature>
<evidence type="ECO:0000256" key="1">
    <source>
        <dbReference type="PROSITE-ProRule" id="PRU00175"/>
    </source>
</evidence>
<keyword evidence="1" id="KW-0862">Zinc</keyword>
<feature type="compositionally biased region" description="Low complexity" evidence="2">
    <location>
        <begin position="621"/>
        <end position="677"/>
    </location>
</feature>
<dbReference type="OrthoDB" id="8062037at2759"/>
<gene>
    <name evidence="4" type="ORF">PSFLO_05745</name>
</gene>
<feature type="compositionally biased region" description="Low complexity" evidence="2">
    <location>
        <begin position="192"/>
        <end position="207"/>
    </location>
</feature>
<dbReference type="SUPFAM" id="SSF57850">
    <property type="entry name" value="RING/U-box"/>
    <property type="match status" value="1"/>
</dbReference>
<dbReference type="CDD" id="cd16473">
    <property type="entry name" value="RING-H2_RNF103"/>
    <property type="match status" value="1"/>
</dbReference>
<feature type="region of interest" description="Disordered" evidence="2">
    <location>
        <begin position="514"/>
        <end position="554"/>
    </location>
</feature>
<dbReference type="Pfam" id="PF13639">
    <property type="entry name" value="zf-RING_2"/>
    <property type="match status" value="1"/>
</dbReference>
<name>A0A5C3F704_9BASI</name>
<keyword evidence="1" id="KW-0863">Zinc-finger</keyword>
<dbReference type="SMART" id="SM00184">
    <property type="entry name" value="RING"/>
    <property type="match status" value="1"/>
</dbReference>
<feature type="compositionally biased region" description="Low complexity" evidence="2">
    <location>
        <begin position="285"/>
        <end position="350"/>
    </location>
</feature>
<evidence type="ECO:0000313" key="4">
    <source>
        <dbReference type="EMBL" id="SPO40263.1"/>
    </source>
</evidence>
<feature type="region of interest" description="Disordered" evidence="2">
    <location>
        <begin position="1105"/>
        <end position="1168"/>
    </location>
</feature>
<feature type="compositionally biased region" description="Low complexity" evidence="2">
    <location>
        <begin position="15"/>
        <end position="29"/>
    </location>
</feature>
<feature type="region of interest" description="Disordered" evidence="2">
    <location>
        <begin position="567"/>
        <end position="677"/>
    </location>
</feature>
<dbReference type="InterPro" id="IPR013083">
    <property type="entry name" value="Znf_RING/FYVE/PHD"/>
</dbReference>
<dbReference type="GO" id="GO:0008270">
    <property type="term" value="F:zinc ion binding"/>
    <property type="evidence" value="ECO:0007669"/>
    <property type="project" value="UniProtKB-KW"/>
</dbReference>
<dbReference type="PANTHER" id="PTHR45676:SF41">
    <property type="entry name" value="RING-H2 FINGER PROTEIN ATL66"/>
    <property type="match status" value="1"/>
</dbReference>
<feature type="compositionally biased region" description="Low complexity" evidence="2">
    <location>
        <begin position="959"/>
        <end position="970"/>
    </location>
</feature>
<evidence type="ECO:0000259" key="3">
    <source>
        <dbReference type="PROSITE" id="PS50089"/>
    </source>
</evidence>
<feature type="compositionally biased region" description="Gly residues" evidence="2">
    <location>
        <begin position="1129"/>
        <end position="1150"/>
    </location>
</feature>
<accession>A0A5C3F704</accession>
<feature type="compositionally biased region" description="Low complexity" evidence="2">
    <location>
        <begin position="411"/>
        <end position="441"/>
    </location>
</feature>
<evidence type="ECO:0000256" key="2">
    <source>
        <dbReference type="SAM" id="MobiDB-lite"/>
    </source>
</evidence>
<feature type="compositionally biased region" description="Gly residues" evidence="2">
    <location>
        <begin position="930"/>
        <end position="939"/>
    </location>
</feature>
<dbReference type="FunFam" id="3.30.40.10:FF:000728">
    <property type="entry name" value="Unplaced genomic scaffold supercont1.4, whole genome shotgun sequence"/>
    <property type="match status" value="1"/>
</dbReference>
<feature type="compositionally biased region" description="Low complexity" evidence="2">
    <location>
        <begin position="701"/>
        <end position="718"/>
    </location>
</feature>
<feature type="compositionally biased region" description="Low complexity" evidence="2">
    <location>
        <begin position="567"/>
        <end position="593"/>
    </location>
</feature>
<dbReference type="PANTHER" id="PTHR45676">
    <property type="entry name" value="RING-H2 FINGER PROTEIN ATL51-RELATED"/>
    <property type="match status" value="1"/>
</dbReference>
<feature type="compositionally biased region" description="Low complexity" evidence="2">
    <location>
        <begin position="63"/>
        <end position="76"/>
    </location>
</feature>
<dbReference type="Gene3D" id="3.30.40.10">
    <property type="entry name" value="Zinc/RING finger domain, C3HC4 (zinc finger)"/>
    <property type="match status" value="1"/>
</dbReference>
<feature type="compositionally biased region" description="Polar residues" evidence="2">
    <location>
        <begin position="946"/>
        <end position="956"/>
    </location>
</feature>
<dbReference type="PROSITE" id="PS50089">
    <property type="entry name" value="ZF_RING_2"/>
    <property type="match status" value="1"/>
</dbReference>
<sequence length="1168" mass="117742">MASGSASHRHSLGTAADGAASQAAASPSAQGRNKRRLSPSPSRDDLQSDGEGSRSKRKRRLSWRSSLGISRSSRARTNADDDQLQPRSQDDPNDMQIDRDEGGSGTSQQRDQGTTIGEQHASSHAEASSSAHPSSSISSPAASQAAATCAESDNASAHASQHGAGEPSQSTADPFGDLWTSSRPTPGRPAEANAGRSSSTTAGAAPADEAQTEDPSGVRTPPPHLDVLREERDRARRSIEEALGRPPPSLGGPAGSQAAGPNSVNHPPPPPSTLSALLGDVLGIRPPGSTAASGASGGQPQASAAAASRSAGAPGPASHGQQQPGQPGQPGQAPAPTQAQAGPQAQPAAHNMMSGTSVIVQGALIARTLPSNRSRAQRAAARPSTTAGSAAEPVAAPRSNASAGSTSQLQDSRTSSDAARASASTTPGGAQGGQSTTSSTQRPRFLRRASEPSNPGLRMGAGGPGEEPQAATLEEQAAMLSRILGIATAATAASLVSPTSSHAADRALLQSTLQPAMESVDTRRRRPAGQLGASNNDGSDAAASSASSSSVGLGQGLRNRLMSLSNRARTLSTSTSSSSTSAPAAEPASLTESQRAAAELVNRLRRSSEAERGAAAPPPDASSSRSAGLASGLAMPVRRLTASLSSSSSSSSSSSTSTSSPSTAAGARGPAPSSGSAWSRLLRDTARHIMGSSRSERDDGAQAPNGSSASSSVGAADEASGRGRSDGAELPDGHSTGPNDIAGPLRLVREGLPVPQGEPGSFGNFLYHLLRDLTVAVQSIRPPGLEQDGEVRTTDYFERAYEAEPTNGAEVLDGEDDRSLNGAPAGREPPQTQTQTQTQPAQQGPHTPGDSATGSGAGASGAANGVDGNNDDEVRARRERDVQGGQLSFFRLFRFDPVAPSTLIPCVVVGVRSLGVTETLHGEAGIVPPGSGGAGGAGPMGRAPPTSTAGRPTTLGSDPEAGAAGGPNNAEDGDGQMPASRFLLFVSGGRYPENHPLLTANPSAAGRDLMILLELLGMMSAMQSKPTTVTQQEIDESGLRKLRSADIAALLKDGKVKENTAERCLVCLEDWTDDDDCRLLACQHVFHASCVDRWMTSSSNTCPMCRRQGVSKDGTSAGEETPESRTASAGGGGGGGAGFGATAESGGGDAEGAASQGAGTGAGPRPSM</sequence>
<keyword evidence="1" id="KW-0479">Metal-binding</keyword>
<feature type="domain" description="RING-type" evidence="3">
    <location>
        <begin position="1064"/>
        <end position="1106"/>
    </location>
</feature>
<feature type="compositionally biased region" description="Basic and acidic residues" evidence="2">
    <location>
        <begin position="226"/>
        <end position="243"/>
    </location>
</feature>
<dbReference type="InterPro" id="IPR001841">
    <property type="entry name" value="Znf_RING"/>
</dbReference>
<protein>
    <recommendedName>
        <fullName evidence="3">RING-type domain-containing protein</fullName>
    </recommendedName>
</protein>
<feature type="compositionally biased region" description="Polar residues" evidence="2">
    <location>
        <begin position="106"/>
        <end position="117"/>
    </location>
</feature>
<feature type="region of interest" description="Disordered" evidence="2">
    <location>
        <begin position="1"/>
        <end position="354"/>
    </location>
</feature>
<dbReference type="EMBL" id="OOIP01000018">
    <property type="protein sequence ID" value="SPO40263.1"/>
    <property type="molecule type" value="Genomic_DNA"/>
</dbReference>
<feature type="region of interest" description="Disordered" evidence="2">
    <location>
        <begin position="370"/>
        <end position="469"/>
    </location>
</feature>
<keyword evidence="5" id="KW-1185">Reference proteome</keyword>
<dbReference type="Proteomes" id="UP000323386">
    <property type="component" value="Unassembled WGS sequence"/>
</dbReference>
<feature type="compositionally biased region" description="Low complexity" evidence="2">
    <location>
        <begin position="122"/>
        <end position="152"/>
    </location>
</feature>
<feature type="region of interest" description="Disordered" evidence="2">
    <location>
        <begin position="922"/>
        <end position="977"/>
    </location>
</feature>
<feature type="compositionally biased region" description="Polar residues" evidence="2">
    <location>
        <begin position="399"/>
        <end position="410"/>
    </location>
</feature>
<feature type="region of interest" description="Disordered" evidence="2">
    <location>
        <begin position="692"/>
        <end position="744"/>
    </location>
</feature>
<organism evidence="4 5">
    <name type="scientific">Pseudozyma flocculosa</name>
    <dbReference type="NCBI Taxonomy" id="84751"/>
    <lineage>
        <taxon>Eukaryota</taxon>
        <taxon>Fungi</taxon>
        <taxon>Dikarya</taxon>
        <taxon>Basidiomycota</taxon>
        <taxon>Ustilaginomycotina</taxon>
        <taxon>Ustilaginomycetes</taxon>
        <taxon>Ustilaginales</taxon>
        <taxon>Ustilaginaceae</taxon>
        <taxon>Pseudozyma</taxon>
    </lineage>
</organism>
<feature type="compositionally biased region" description="Low complexity" evidence="2">
    <location>
        <begin position="829"/>
        <end position="868"/>
    </location>
</feature>
<dbReference type="AlphaFoldDB" id="A0A5C3F704"/>
<reference evidence="4 5" key="1">
    <citation type="submission" date="2018-03" db="EMBL/GenBank/DDBJ databases">
        <authorList>
            <person name="Guldener U."/>
        </authorList>
    </citation>
    <scope>NUCLEOTIDE SEQUENCE [LARGE SCALE GENOMIC DNA]</scope>
    <source>
        <strain evidence="4 5">DAOM196992</strain>
    </source>
</reference>
<evidence type="ECO:0000313" key="5">
    <source>
        <dbReference type="Proteomes" id="UP000323386"/>
    </source>
</evidence>